<evidence type="ECO:0000313" key="2">
    <source>
        <dbReference type="EMBL" id="MBJ7544294.1"/>
    </source>
</evidence>
<proteinExistence type="predicted"/>
<keyword evidence="3" id="KW-1185">Reference proteome</keyword>
<sequence>MEPSRQSAARSHQTVRVALFVTCLVDIFRPSAAFATVKLLEEAGCEVIVPETQTCCGQPAYNSGDREAAREIAKQVIAAFETFPYVVVPSGSCAAMIAKHYPGLFDAETEPSWRARAEGLASRTSELTAFLADILGVDFSGRAYPRRVTYHDSCSSVRELGVASQPRALLKSLDGLTLAEMSDRDVCCGFGGAFALKYPEISNAIVTQKAERVVDTNAEVLTGADLGCLMNIAGKLAREGRVVEVRHIAEVLAGDDSEPGLCAEG</sequence>
<dbReference type="GO" id="GO:0005829">
    <property type="term" value="C:cytosol"/>
    <property type="evidence" value="ECO:0007669"/>
    <property type="project" value="TreeGrafter"/>
</dbReference>
<feature type="domain" description="Cysteine-rich" evidence="1">
    <location>
        <begin position="17"/>
        <end position="97"/>
    </location>
</feature>
<dbReference type="PANTHER" id="PTHR30296">
    <property type="entry name" value="UNCHARACTERIZED PROTEIN YKGE"/>
    <property type="match status" value="1"/>
</dbReference>
<feature type="domain" description="Cysteine-rich" evidence="1">
    <location>
        <begin position="148"/>
        <end position="232"/>
    </location>
</feature>
<organism evidence="2 3">
    <name type="scientific">Rhodomicrobium udaipurense</name>
    <dbReference type="NCBI Taxonomy" id="1202716"/>
    <lineage>
        <taxon>Bacteria</taxon>
        <taxon>Pseudomonadati</taxon>
        <taxon>Pseudomonadota</taxon>
        <taxon>Alphaproteobacteria</taxon>
        <taxon>Hyphomicrobiales</taxon>
        <taxon>Hyphomicrobiaceae</taxon>
        <taxon>Rhodomicrobium</taxon>
    </lineage>
</organism>
<dbReference type="PANTHER" id="PTHR30296:SF0">
    <property type="entry name" value="LACTATE UTILIZATION PROTEIN A"/>
    <property type="match status" value="1"/>
</dbReference>
<comment type="caution">
    <text evidence="2">The sequence shown here is derived from an EMBL/GenBank/DDBJ whole genome shotgun (WGS) entry which is preliminary data.</text>
</comment>
<dbReference type="Pfam" id="PF02754">
    <property type="entry name" value="CCG"/>
    <property type="match status" value="2"/>
</dbReference>
<name>A0A8I1GFU3_9HYPH</name>
<dbReference type="RefSeq" id="WP_037238106.1">
    <property type="nucleotide sequence ID" value="NZ_JAEMUK010000078.1"/>
</dbReference>
<accession>A0A8I1GFU3</accession>
<dbReference type="EMBL" id="JAEMUK010000078">
    <property type="protein sequence ID" value="MBJ7544294.1"/>
    <property type="molecule type" value="Genomic_DNA"/>
</dbReference>
<dbReference type="InterPro" id="IPR004017">
    <property type="entry name" value="Cys_rich_dom"/>
</dbReference>
<evidence type="ECO:0000259" key="1">
    <source>
        <dbReference type="Pfam" id="PF02754"/>
    </source>
</evidence>
<dbReference type="AlphaFoldDB" id="A0A8I1GFU3"/>
<evidence type="ECO:0000313" key="3">
    <source>
        <dbReference type="Proteomes" id="UP000623250"/>
    </source>
</evidence>
<reference evidence="2 3" key="1">
    <citation type="submission" date="2020-12" db="EMBL/GenBank/DDBJ databases">
        <title>Revised draft genomes of Rhodomicrobium vannielii ATCC 17100 and Rhodomicrobium udaipurense JA643.</title>
        <authorList>
            <person name="Conners E.M."/>
            <person name="Davenport E.J."/>
            <person name="Bose A."/>
        </authorList>
    </citation>
    <scope>NUCLEOTIDE SEQUENCE [LARGE SCALE GENOMIC DNA]</scope>
    <source>
        <strain evidence="2 3">JA643</strain>
    </source>
</reference>
<dbReference type="GO" id="GO:0016491">
    <property type="term" value="F:oxidoreductase activity"/>
    <property type="evidence" value="ECO:0007669"/>
    <property type="project" value="UniProtKB-ARBA"/>
</dbReference>
<protein>
    <submittedName>
        <fullName evidence="2">(Fe-S)-binding protein</fullName>
    </submittedName>
</protein>
<gene>
    <name evidence="2" type="ORF">JDN41_12135</name>
</gene>
<dbReference type="Proteomes" id="UP000623250">
    <property type="component" value="Unassembled WGS sequence"/>
</dbReference>